<sequence length="42" mass="4706">MRRSSICHTQEQIALKVVSGDLSYIIDTISKSRKVQLIMAGQ</sequence>
<evidence type="ECO:0000313" key="1">
    <source>
        <dbReference type="EMBL" id="SQD77425.1"/>
    </source>
</evidence>
<name>A0A330LTJ1_9GAMM</name>
<reference evidence="2" key="1">
    <citation type="submission" date="2018-05" db="EMBL/GenBank/DDBJ databases">
        <authorList>
            <person name="Cea G.-C."/>
            <person name="William W."/>
        </authorList>
    </citation>
    <scope>NUCLEOTIDE SEQUENCE [LARGE SCALE GENOMIC DNA]</scope>
    <source>
        <strain evidence="2">DB21MT 5</strain>
    </source>
</reference>
<proteinExistence type="predicted"/>
<organism evidence="1 2">
    <name type="scientific">Moritella yayanosii</name>
    <dbReference type="NCBI Taxonomy" id="69539"/>
    <lineage>
        <taxon>Bacteria</taxon>
        <taxon>Pseudomonadati</taxon>
        <taxon>Pseudomonadota</taxon>
        <taxon>Gammaproteobacteria</taxon>
        <taxon>Alteromonadales</taxon>
        <taxon>Moritellaceae</taxon>
        <taxon>Moritella</taxon>
    </lineage>
</organism>
<dbReference type="Proteomes" id="UP000250163">
    <property type="component" value="Chromosome MORIYA"/>
</dbReference>
<gene>
    <name evidence="1" type="ORF">MORIYA_0947</name>
</gene>
<keyword evidence="2" id="KW-1185">Reference proteome</keyword>
<protein>
    <submittedName>
        <fullName evidence="1">Uncharacterized protein</fullName>
    </submittedName>
</protein>
<dbReference type="AlphaFoldDB" id="A0A330LTJ1"/>
<evidence type="ECO:0000313" key="2">
    <source>
        <dbReference type="Proteomes" id="UP000250163"/>
    </source>
</evidence>
<accession>A0A330LTJ1</accession>
<dbReference type="KEGG" id="mya:MORIYA_0947"/>
<dbReference type="EMBL" id="LS483250">
    <property type="protein sequence ID" value="SQD77425.1"/>
    <property type="molecule type" value="Genomic_DNA"/>
</dbReference>